<protein>
    <submittedName>
        <fullName evidence="1">Uncharacterized protein</fullName>
    </submittedName>
</protein>
<name>A0A8T0GIE2_CERPU</name>
<dbReference type="Proteomes" id="UP000822688">
    <property type="component" value="Chromosome 10"/>
</dbReference>
<sequence length="105" mass="12147">MGSQLNDYLRDDIFRTRRRSNEHLFVAPERPNQRLEVRFHLVTPISTIYRNLDIALNRDGMRITRTDQVRNVITVAGTPPEFGYNADTVLEVVRGHDNGAQIVQQ</sequence>
<evidence type="ECO:0000313" key="2">
    <source>
        <dbReference type="Proteomes" id="UP000822688"/>
    </source>
</evidence>
<proteinExistence type="predicted"/>
<organism evidence="1 2">
    <name type="scientific">Ceratodon purpureus</name>
    <name type="common">Fire moss</name>
    <name type="synonym">Dicranum purpureum</name>
    <dbReference type="NCBI Taxonomy" id="3225"/>
    <lineage>
        <taxon>Eukaryota</taxon>
        <taxon>Viridiplantae</taxon>
        <taxon>Streptophyta</taxon>
        <taxon>Embryophyta</taxon>
        <taxon>Bryophyta</taxon>
        <taxon>Bryophytina</taxon>
        <taxon>Bryopsida</taxon>
        <taxon>Dicranidae</taxon>
        <taxon>Pseudoditrichales</taxon>
        <taxon>Ditrichaceae</taxon>
        <taxon>Ceratodon</taxon>
    </lineage>
</organism>
<reference evidence="1" key="1">
    <citation type="submission" date="2020-06" db="EMBL/GenBank/DDBJ databases">
        <title>WGS assembly of Ceratodon purpureus strain R40.</title>
        <authorList>
            <person name="Carey S.B."/>
            <person name="Jenkins J."/>
            <person name="Shu S."/>
            <person name="Lovell J.T."/>
            <person name="Sreedasyam A."/>
            <person name="Maumus F."/>
            <person name="Tiley G.P."/>
            <person name="Fernandez-Pozo N."/>
            <person name="Barry K."/>
            <person name="Chen C."/>
            <person name="Wang M."/>
            <person name="Lipzen A."/>
            <person name="Daum C."/>
            <person name="Saski C.A."/>
            <person name="Payton A.C."/>
            <person name="Mcbreen J.C."/>
            <person name="Conrad R.E."/>
            <person name="Kollar L.M."/>
            <person name="Olsson S."/>
            <person name="Huttunen S."/>
            <person name="Landis J.B."/>
            <person name="Wickett N.J."/>
            <person name="Johnson M.G."/>
            <person name="Rensing S.A."/>
            <person name="Grimwood J."/>
            <person name="Schmutz J."/>
            <person name="Mcdaniel S.F."/>
        </authorList>
    </citation>
    <scope>NUCLEOTIDE SEQUENCE</scope>
    <source>
        <strain evidence="1">R40</strain>
    </source>
</reference>
<dbReference type="EMBL" id="CM026431">
    <property type="protein sequence ID" value="KAG0558317.1"/>
    <property type="molecule type" value="Genomic_DNA"/>
</dbReference>
<gene>
    <name evidence="1" type="ORF">KC19_10G018500</name>
</gene>
<accession>A0A8T0GIE2</accession>
<keyword evidence="2" id="KW-1185">Reference proteome</keyword>
<evidence type="ECO:0000313" key="1">
    <source>
        <dbReference type="EMBL" id="KAG0558317.1"/>
    </source>
</evidence>
<dbReference type="AlphaFoldDB" id="A0A8T0GIE2"/>
<comment type="caution">
    <text evidence="1">The sequence shown here is derived from an EMBL/GenBank/DDBJ whole genome shotgun (WGS) entry which is preliminary data.</text>
</comment>